<name>A0A166PNK2_9EURO</name>
<accession>A0A166PNK2</accession>
<keyword evidence="1 3" id="KW-0396">Initiation factor</keyword>
<feature type="compositionally biased region" description="Basic and acidic residues" evidence="2">
    <location>
        <begin position="31"/>
        <end position="45"/>
    </location>
</feature>
<proteinExistence type="inferred from homology"/>
<dbReference type="GO" id="GO:0000340">
    <property type="term" value="F:RNA 7-methylguanosine cap binding"/>
    <property type="evidence" value="ECO:0007669"/>
    <property type="project" value="TreeGrafter"/>
</dbReference>
<feature type="compositionally biased region" description="Low complexity" evidence="2">
    <location>
        <begin position="60"/>
        <end position="91"/>
    </location>
</feature>
<dbReference type="PROSITE" id="PS00813">
    <property type="entry name" value="IF4E"/>
    <property type="match status" value="1"/>
</dbReference>
<dbReference type="VEuPathDB" id="FungiDB:AAP_00291"/>
<protein>
    <submittedName>
        <fullName evidence="3">Translation Initiation factor eIF-4e</fullName>
    </submittedName>
</protein>
<reference evidence="3 4" key="1">
    <citation type="journal article" date="2016" name="Genome Biol. Evol.">
        <title>Divergent and convergent evolution of fungal pathogenicity.</title>
        <authorList>
            <person name="Shang Y."/>
            <person name="Xiao G."/>
            <person name="Zheng P."/>
            <person name="Cen K."/>
            <person name="Zhan S."/>
            <person name="Wang C."/>
        </authorList>
    </citation>
    <scope>NUCLEOTIDE SEQUENCE [LARGE SCALE GENOMIC DNA]</scope>
    <source>
        <strain evidence="3 4">ARSEF 7405</strain>
    </source>
</reference>
<dbReference type="Gene3D" id="3.30.760.10">
    <property type="entry name" value="RNA Cap, Translation Initiation Factor Eif4e"/>
    <property type="match status" value="1"/>
</dbReference>
<evidence type="ECO:0000256" key="1">
    <source>
        <dbReference type="RuleBase" id="RU004374"/>
    </source>
</evidence>
<dbReference type="InterPro" id="IPR023398">
    <property type="entry name" value="TIF_eIF4e-like"/>
</dbReference>
<keyword evidence="1" id="KW-0694">RNA-binding</keyword>
<dbReference type="GO" id="GO:0016281">
    <property type="term" value="C:eukaryotic translation initiation factor 4F complex"/>
    <property type="evidence" value="ECO:0007669"/>
    <property type="project" value="TreeGrafter"/>
</dbReference>
<sequence length="370" mass="40976">MDNTNPWTRRGSRGSKLTVSTSVWDTPGKTDSPRTPRRFAVESHTRSNPFNPLSTLSGNPSSPSTPASSAFGLGSGAFASFGSSGKQSAKASDQKAESHQGERSTGPSTKAWGRPKESRDVSASANATATASSPASSSPVAATRDHPLKATWIVWYRPPTSKYSDYEKSTIALASISTVESFWAVYSHLKHPSQLPAVSDYHIFRKDIRPVWEDEANKKGGKWIVRLKKGVADRYWEELLLAIIGDQFGEAGEEICGAVLSVRSGEDVLSVWTRIDGGKNIKIRETIKRLLAFPSDTNIQWKSHDDSIAQRAAVDQARHEKSQGSSHHHHHHHNRNHEHHTQGPERRRQQHHQHHNTQDESTDKDRSTLP</sequence>
<dbReference type="FunFam" id="3.30.760.10:FF:000015">
    <property type="entry name" value="Translation initiation factor eIF4E3, putative"/>
    <property type="match status" value="1"/>
</dbReference>
<dbReference type="OrthoDB" id="590761at2759"/>
<comment type="similarity">
    <text evidence="1">Belongs to the eukaryotic initiation factor 4E family.</text>
</comment>
<keyword evidence="4" id="KW-1185">Reference proteome</keyword>
<feature type="compositionally biased region" description="Basic and acidic residues" evidence="2">
    <location>
        <begin position="92"/>
        <end position="102"/>
    </location>
</feature>
<dbReference type="Pfam" id="PF01652">
    <property type="entry name" value="IF4E"/>
    <property type="match status" value="1"/>
</dbReference>
<comment type="caution">
    <text evidence="3">The sequence shown here is derived from an EMBL/GenBank/DDBJ whole genome shotgun (WGS) entry which is preliminary data.</text>
</comment>
<feature type="compositionally biased region" description="Basic residues" evidence="2">
    <location>
        <begin position="326"/>
        <end position="338"/>
    </location>
</feature>
<evidence type="ECO:0000313" key="3">
    <source>
        <dbReference type="EMBL" id="KZZ98030.1"/>
    </source>
</evidence>
<keyword evidence="1" id="KW-0648">Protein biosynthesis</keyword>
<feature type="region of interest" description="Disordered" evidence="2">
    <location>
        <begin position="309"/>
        <end position="370"/>
    </location>
</feature>
<dbReference type="Proteomes" id="UP000242877">
    <property type="component" value="Unassembled WGS sequence"/>
</dbReference>
<dbReference type="InterPro" id="IPR019770">
    <property type="entry name" value="TIF_eIF_4E_CS"/>
</dbReference>
<feature type="compositionally biased region" description="Polar residues" evidence="2">
    <location>
        <begin position="46"/>
        <end position="59"/>
    </location>
</feature>
<dbReference type="SUPFAM" id="SSF55418">
    <property type="entry name" value="eIF4e-like"/>
    <property type="match status" value="1"/>
</dbReference>
<dbReference type="PANTHER" id="PTHR11960:SF18">
    <property type="entry name" value="EUKARYOTIC TRANSLATION INITIATION FACTOR 4E HOMOLOGOUS PROTEIN, ISOFORM B"/>
    <property type="match status" value="1"/>
</dbReference>
<organism evidence="3 4">
    <name type="scientific">Ascosphaera apis ARSEF 7405</name>
    <dbReference type="NCBI Taxonomy" id="392613"/>
    <lineage>
        <taxon>Eukaryota</taxon>
        <taxon>Fungi</taxon>
        <taxon>Dikarya</taxon>
        <taxon>Ascomycota</taxon>
        <taxon>Pezizomycotina</taxon>
        <taxon>Eurotiomycetes</taxon>
        <taxon>Eurotiomycetidae</taxon>
        <taxon>Onygenales</taxon>
        <taxon>Ascosphaeraceae</taxon>
        <taxon>Ascosphaera</taxon>
    </lineage>
</organism>
<dbReference type="EMBL" id="AZGZ01000001">
    <property type="protein sequence ID" value="KZZ98030.1"/>
    <property type="molecule type" value="Genomic_DNA"/>
</dbReference>
<dbReference type="PANTHER" id="PTHR11960">
    <property type="entry name" value="EUKARYOTIC TRANSLATION INITIATION FACTOR 4E RELATED"/>
    <property type="match status" value="1"/>
</dbReference>
<evidence type="ECO:0000313" key="4">
    <source>
        <dbReference type="Proteomes" id="UP000242877"/>
    </source>
</evidence>
<dbReference type="InterPro" id="IPR001040">
    <property type="entry name" value="TIF_eIF_4E"/>
</dbReference>
<feature type="compositionally biased region" description="Polar residues" evidence="2">
    <location>
        <begin position="15"/>
        <end position="24"/>
    </location>
</feature>
<feature type="compositionally biased region" description="Basic and acidic residues" evidence="2">
    <location>
        <begin position="356"/>
        <end position="370"/>
    </location>
</feature>
<feature type="region of interest" description="Disordered" evidence="2">
    <location>
        <begin position="1"/>
        <end position="142"/>
    </location>
</feature>
<dbReference type="AlphaFoldDB" id="A0A166PNK2"/>
<feature type="compositionally biased region" description="Low complexity" evidence="2">
    <location>
        <begin position="121"/>
        <end position="142"/>
    </location>
</feature>
<dbReference type="GO" id="GO:0003743">
    <property type="term" value="F:translation initiation factor activity"/>
    <property type="evidence" value="ECO:0007669"/>
    <property type="project" value="UniProtKB-KW"/>
</dbReference>
<evidence type="ECO:0000256" key="2">
    <source>
        <dbReference type="SAM" id="MobiDB-lite"/>
    </source>
</evidence>
<gene>
    <name evidence="3" type="ORF">AAP_00291</name>
</gene>